<sequence length="105" mass="12016">MLGNNSQNVYNSIHCIGLLFRVFIFRLTEDFVGLVQLPSPSQKPYIISDKRQSSLFLKAPNDEAPTTSEGKAVPWVNCSVRKFLIISRLNLSLFSFHPLFLFWPL</sequence>
<proteinExistence type="predicted"/>
<reference evidence="1" key="2">
    <citation type="submission" date="2017-11" db="EMBL/GenBank/DDBJ databases">
        <title>Coralsnake Venomics: Analyses of Venom Gland Transcriptomes and Proteomes of Six Brazilian Taxa.</title>
        <authorList>
            <person name="Aird S.D."/>
            <person name="Jorge da Silva N."/>
            <person name="Qiu L."/>
            <person name="Villar-Briones A."/>
            <person name="Aparecida-Saddi V."/>
            <person name="Campos-Telles M.P."/>
            <person name="Grau M."/>
            <person name="Mikheyev A.S."/>
        </authorList>
    </citation>
    <scope>NUCLEOTIDE SEQUENCE</scope>
    <source>
        <tissue evidence="1">Venom_gland</tissue>
    </source>
</reference>
<evidence type="ECO:0000313" key="1">
    <source>
        <dbReference type="EMBL" id="LAB35566.1"/>
    </source>
</evidence>
<organism evidence="1">
    <name type="scientific">Micrurus spixii</name>
    <name type="common">Amazon coral snake</name>
    <dbReference type="NCBI Taxonomy" id="129469"/>
    <lineage>
        <taxon>Eukaryota</taxon>
        <taxon>Metazoa</taxon>
        <taxon>Chordata</taxon>
        <taxon>Craniata</taxon>
        <taxon>Vertebrata</taxon>
        <taxon>Euteleostomi</taxon>
        <taxon>Lepidosauria</taxon>
        <taxon>Squamata</taxon>
        <taxon>Bifurcata</taxon>
        <taxon>Unidentata</taxon>
        <taxon>Episquamata</taxon>
        <taxon>Toxicofera</taxon>
        <taxon>Serpentes</taxon>
        <taxon>Colubroidea</taxon>
        <taxon>Elapidae</taxon>
        <taxon>Elapinae</taxon>
        <taxon>Micrurus</taxon>
    </lineage>
</organism>
<accession>A0A2D4MS62</accession>
<dbReference type="EMBL" id="IACM01113590">
    <property type="protein sequence ID" value="LAB35566.1"/>
    <property type="molecule type" value="Transcribed_RNA"/>
</dbReference>
<reference evidence="1" key="1">
    <citation type="submission" date="2017-07" db="EMBL/GenBank/DDBJ databases">
        <authorList>
            <person name="Mikheyev A."/>
            <person name="Grau M."/>
        </authorList>
    </citation>
    <scope>NUCLEOTIDE SEQUENCE</scope>
    <source>
        <tissue evidence="1">Venom_gland</tissue>
    </source>
</reference>
<name>A0A2D4MS62_9SAUR</name>
<protein>
    <submittedName>
        <fullName evidence="1">Uncharacterized protein</fullName>
    </submittedName>
</protein>
<dbReference type="AlphaFoldDB" id="A0A2D4MS62"/>